<accession>A0A2Z7CFV4</accession>
<keyword evidence="3" id="KW-1185">Reference proteome</keyword>
<proteinExistence type="predicted"/>
<dbReference type="AlphaFoldDB" id="A0A2Z7CFV4"/>
<dbReference type="EMBL" id="KQ998120">
    <property type="protein sequence ID" value="KZV43403.1"/>
    <property type="molecule type" value="Genomic_DNA"/>
</dbReference>
<organism evidence="2 3">
    <name type="scientific">Dorcoceras hygrometricum</name>
    <dbReference type="NCBI Taxonomy" id="472368"/>
    <lineage>
        <taxon>Eukaryota</taxon>
        <taxon>Viridiplantae</taxon>
        <taxon>Streptophyta</taxon>
        <taxon>Embryophyta</taxon>
        <taxon>Tracheophyta</taxon>
        <taxon>Spermatophyta</taxon>
        <taxon>Magnoliopsida</taxon>
        <taxon>eudicotyledons</taxon>
        <taxon>Gunneridae</taxon>
        <taxon>Pentapetalae</taxon>
        <taxon>asterids</taxon>
        <taxon>lamiids</taxon>
        <taxon>Lamiales</taxon>
        <taxon>Gesneriaceae</taxon>
        <taxon>Didymocarpoideae</taxon>
        <taxon>Trichosporeae</taxon>
        <taxon>Loxocarpinae</taxon>
        <taxon>Dorcoceras</taxon>
    </lineage>
</organism>
<name>A0A2Z7CFV4_9LAMI</name>
<sequence length="175" mass="19096">MFCKVPTGSCPCVLSFAGLLSSSTFELGSAVDIQLYLFASGFFALVVTISVWFATLHYVCFSCVWISCRLDMQNTVACDWVHCSLRLEMYLLVLSAKAKSCRIHLSKRHRFAIANFNSRASCQLLIVMTSLLTSSSLIQLLRFLSTADCDDITADVIIADPDLVSAPAGSSSLSD</sequence>
<dbReference type="Proteomes" id="UP000250235">
    <property type="component" value="Unassembled WGS sequence"/>
</dbReference>
<evidence type="ECO:0000256" key="1">
    <source>
        <dbReference type="SAM" id="Phobius"/>
    </source>
</evidence>
<keyword evidence="1" id="KW-0472">Membrane</keyword>
<keyword evidence="1" id="KW-1133">Transmembrane helix</keyword>
<protein>
    <submittedName>
        <fullName evidence="2">Uncharacterized protein</fullName>
    </submittedName>
</protein>
<evidence type="ECO:0000313" key="2">
    <source>
        <dbReference type="EMBL" id="KZV43403.1"/>
    </source>
</evidence>
<gene>
    <name evidence="2" type="ORF">F511_21995</name>
</gene>
<keyword evidence="1" id="KW-0812">Transmembrane</keyword>
<feature type="transmembrane region" description="Helical" evidence="1">
    <location>
        <begin position="40"/>
        <end position="66"/>
    </location>
</feature>
<evidence type="ECO:0000313" key="3">
    <source>
        <dbReference type="Proteomes" id="UP000250235"/>
    </source>
</evidence>
<reference evidence="2 3" key="1">
    <citation type="journal article" date="2015" name="Proc. Natl. Acad. Sci. U.S.A.">
        <title>The resurrection genome of Boea hygrometrica: A blueprint for survival of dehydration.</title>
        <authorList>
            <person name="Xiao L."/>
            <person name="Yang G."/>
            <person name="Zhang L."/>
            <person name="Yang X."/>
            <person name="Zhao S."/>
            <person name="Ji Z."/>
            <person name="Zhou Q."/>
            <person name="Hu M."/>
            <person name="Wang Y."/>
            <person name="Chen M."/>
            <person name="Xu Y."/>
            <person name="Jin H."/>
            <person name="Xiao X."/>
            <person name="Hu G."/>
            <person name="Bao F."/>
            <person name="Hu Y."/>
            <person name="Wan P."/>
            <person name="Li L."/>
            <person name="Deng X."/>
            <person name="Kuang T."/>
            <person name="Xiang C."/>
            <person name="Zhu J.K."/>
            <person name="Oliver M.J."/>
            <person name="He Y."/>
        </authorList>
    </citation>
    <scope>NUCLEOTIDE SEQUENCE [LARGE SCALE GENOMIC DNA]</scope>
    <source>
        <strain evidence="3">cv. XS01</strain>
    </source>
</reference>